<keyword evidence="7" id="KW-1185">Reference proteome</keyword>
<dbReference type="KEGG" id="cci:CC1G_09072"/>
<evidence type="ECO:0000313" key="6">
    <source>
        <dbReference type="EMBL" id="EAU83378.2"/>
    </source>
</evidence>
<dbReference type="HOGENOM" id="CLU_385875_0_0_1"/>
<dbReference type="OrthoDB" id="432970at2759"/>
<name>A8P311_COPC7</name>
<keyword evidence="3" id="KW-0862">Zinc</keyword>
<evidence type="ECO:0000259" key="5">
    <source>
        <dbReference type="PROSITE" id="PS50865"/>
    </source>
</evidence>
<gene>
    <name evidence="6" type="ORF">CC1G_09072</name>
</gene>
<evidence type="ECO:0000313" key="7">
    <source>
        <dbReference type="Proteomes" id="UP000001861"/>
    </source>
</evidence>
<dbReference type="VEuPathDB" id="FungiDB:CC1G_09072"/>
<dbReference type="Gene3D" id="6.10.140.2220">
    <property type="match status" value="1"/>
</dbReference>
<feature type="domain" description="MYND-type" evidence="5">
    <location>
        <begin position="408"/>
        <end position="465"/>
    </location>
</feature>
<dbReference type="Pfam" id="PF01753">
    <property type="entry name" value="zf-MYND"/>
    <property type="match status" value="1"/>
</dbReference>
<dbReference type="Proteomes" id="UP000001861">
    <property type="component" value="Unassembled WGS sequence"/>
</dbReference>
<evidence type="ECO:0000256" key="3">
    <source>
        <dbReference type="ARBA" id="ARBA00022833"/>
    </source>
</evidence>
<dbReference type="PROSITE" id="PS50865">
    <property type="entry name" value="ZF_MYND_2"/>
    <property type="match status" value="1"/>
</dbReference>
<keyword evidence="2 4" id="KW-0863">Zinc-finger</keyword>
<accession>A8P311</accession>
<dbReference type="RefSeq" id="XP_001838444.2">
    <property type="nucleotide sequence ID" value="XM_001838392.2"/>
</dbReference>
<keyword evidence="1" id="KW-0479">Metal-binding</keyword>
<comment type="caution">
    <text evidence="6">The sequence shown here is derived from an EMBL/GenBank/DDBJ whole genome shotgun (WGS) entry which is preliminary data.</text>
</comment>
<protein>
    <recommendedName>
        <fullName evidence="5">MYND-type domain-containing protein</fullName>
    </recommendedName>
</protein>
<dbReference type="AlphaFoldDB" id="A8P311"/>
<organism evidence="6 7">
    <name type="scientific">Coprinopsis cinerea (strain Okayama-7 / 130 / ATCC MYA-4618 / FGSC 9003)</name>
    <name type="common">Inky cap fungus</name>
    <name type="synonym">Hormographiella aspergillata</name>
    <dbReference type="NCBI Taxonomy" id="240176"/>
    <lineage>
        <taxon>Eukaryota</taxon>
        <taxon>Fungi</taxon>
        <taxon>Dikarya</taxon>
        <taxon>Basidiomycota</taxon>
        <taxon>Agaricomycotina</taxon>
        <taxon>Agaricomycetes</taxon>
        <taxon>Agaricomycetidae</taxon>
        <taxon>Agaricales</taxon>
        <taxon>Agaricineae</taxon>
        <taxon>Psathyrellaceae</taxon>
        <taxon>Coprinopsis</taxon>
    </lineage>
</organism>
<evidence type="ECO:0000256" key="2">
    <source>
        <dbReference type="ARBA" id="ARBA00022771"/>
    </source>
</evidence>
<evidence type="ECO:0000256" key="1">
    <source>
        <dbReference type="ARBA" id="ARBA00022723"/>
    </source>
</evidence>
<proteinExistence type="predicted"/>
<dbReference type="InterPro" id="IPR002893">
    <property type="entry name" value="Znf_MYND"/>
</dbReference>
<dbReference type="InParanoid" id="A8P311"/>
<reference evidence="6 7" key="1">
    <citation type="journal article" date="2010" name="Proc. Natl. Acad. Sci. U.S.A.">
        <title>Insights into evolution of multicellular fungi from the assembled chromosomes of the mushroom Coprinopsis cinerea (Coprinus cinereus).</title>
        <authorList>
            <person name="Stajich J.E."/>
            <person name="Wilke S.K."/>
            <person name="Ahren D."/>
            <person name="Au C.H."/>
            <person name="Birren B.W."/>
            <person name="Borodovsky M."/>
            <person name="Burns C."/>
            <person name="Canback B."/>
            <person name="Casselton L.A."/>
            <person name="Cheng C.K."/>
            <person name="Deng J."/>
            <person name="Dietrich F.S."/>
            <person name="Fargo D.C."/>
            <person name="Farman M.L."/>
            <person name="Gathman A.C."/>
            <person name="Goldberg J."/>
            <person name="Guigo R."/>
            <person name="Hoegger P.J."/>
            <person name="Hooker J.B."/>
            <person name="Huggins A."/>
            <person name="James T.Y."/>
            <person name="Kamada T."/>
            <person name="Kilaru S."/>
            <person name="Kodira C."/>
            <person name="Kues U."/>
            <person name="Kupfer D."/>
            <person name="Kwan H.S."/>
            <person name="Lomsadze A."/>
            <person name="Li W."/>
            <person name="Lilly W.W."/>
            <person name="Ma L.J."/>
            <person name="Mackey A.J."/>
            <person name="Manning G."/>
            <person name="Martin F."/>
            <person name="Muraguchi H."/>
            <person name="Natvig D.O."/>
            <person name="Palmerini H."/>
            <person name="Ramesh M.A."/>
            <person name="Rehmeyer C.J."/>
            <person name="Roe B.A."/>
            <person name="Shenoy N."/>
            <person name="Stanke M."/>
            <person name="Ter-Hovhannisyan V."/>
            <person name="Tunlid A."/>
            <person name="Velagapudi R."/>
            <person name="Vision T.J."/>
            <person name="Zeng Q."/>
            <person name="Zolan M.E."/>
            <person name="Pukkila P.J."/>
        </authorList>
    </citation>
    <scope>NUCLEOTIDE SEQUENCE [LARGE SCALE GENOMIC DNA]</scope>
    <source>
        <strain evidence="7">Okayama-7 / 130 / ATCC MYA-4618 / FGSC 9003</strain>
    </source>
</reference>
<sequence>MSAISPKIIAQARSYDPSVFSTLVESIAPRTYSISLLESLLTHFQMEKLPKATSYSAIHSLFEAKPMVQIMACLVISLDSCYYTETLLQSTADKIHDCIEGILSWTLLFVNHIFSPKSKHCFERRKIVGDMACLLMIRLLRFDIRIDQLVTESQKTFEIALKPWPICDVVTEKFPSVLLGLILKDHMNKAETAFEKHHFVTYLVSDEARLGGFVRGFVSHLTRARERLENAEAGDQAVLHKVQDALNLLAGIQNRLSSVRLVYRALRQVGVLQSWVKTLAACLARPGNNTDTVHLVANTLRMSYQPHASPLCGLQTVIEAGIHDLMLQCIKTVQKYNIPATAQLLSSELYGYFLRVYSHFSNHPRGVKLLEPIVMSLGLVKDRSEFSIDAFRTRVDLLQRMDEAPHLFTLCDNESHGSMIKDEKALVVKGKGPEGVASCSNCHSVFYCDPICQKEDWTRRHKSQCSAMRSRYIVNDSHNIEFSYRYRVFSAHLVLAALNNIGNSKTAFTQVALQGRDPSSYLEKLASCDTVTTVLSNMCLKPTIAFTPRETFTSNFCASEPCPVTAKRIRDMSETVAEKGKNGGKSTLVAATVTGVPRYHFALIMEVEKDVASGNFVCLQHVASIQ</sequence>
<dbReference type="EMBL" id="AACS02000004">
    <property type="protein sequence ID" value="EAU83378.2"/>
    <property type="molecule type" value="Genomic_DNA"/>
</dbReference>
<dbReference type="SUPFAM" id="SSF144232">
    <property type="entry name" value="HIT/MYND zinc finger-like"/>
    <property type="match status" value="1"/>
</dbReference>
<dbReference type="GO" id="GO:0008270">
    <property type="term" value="F:zinc ion binding"/>
    <property type="evidence" value="ECO:0007669"/>
    <property type="project" value="UniProtKB-KW"/>
</dbReference>
<dbReference type="GeneID" id="6015032"/>
<evidence type="ECO:0000256" key="4">
    <source>
        <dbReference type="PROSITE-ProRule" id="PRU00134"/>
    </source>
</evidence>